<dbReference type="Proteomes" id="UP000684084">
    <property type="component" value="Unassembled WGS sequence"/>
</dbReference>
<dbReference type="AlphaFoldDB" id="A0A2I1DRG2"/>
<dbReference type="EMBL" id="CAGKOT010000005">
    <property type="protein sequence ID" value="CAB5340503.1"/>
    <property type="molecule type" value="Genomic_DNA"/>
</dbReference>
<dbReference type="InterPro" id="IPR029063">
    <property type="entry name" value="SAM-dependent_MTases_sf"/>
</dbReference>
<dbReference type="VEuPathDB" id="FungiDB:RhiirA1_421466"/>
<dbReference type="OrthoDB" id="2327210at2759"/>
<evidence type="ECO:0000313" key="2">
    <source>
        <dbReference type="Proteomes" id="UP000684084"/>
    </source>
</evidence>
<comment type="caution">
    <text evidence="1">The sequence shown here is derived from an EMBL/GenBank/DDBJ whole genome shotgun (WGS) entry which is preliminary data.</text>
</comment>
<reference evidence="1" key="1">
    <citation type="submission" date="2020-05" db="EMBL/GenBank/DDBJ databases">
        <authorList>
            <person name="Rincon C."/>
            <person name="Sanders R I."/>
            <person name="Robbins C."/>
            <person name="Chaturvedi A."/>
        </authorList>
    </citation>
    <scope>NUCLEOTIDE SEQUENCE</scope>
    <source>
        <strain evidence="1">CHB12</strain>
    </source>
</reference>
<sequence>MNVLSESIAVFSPEEQEAERKVLKEFKNLTNSQIYEHIFIHRMMLRKQHVTNIHCPSDILGTDSCELILPSLHKTIQTVLSNTSDSSEFHLLDIGAASGEIIDWCFAKELEKNVQMNRQNIIHIIEPNSNLLQTYQQKLCEYAHLSQGIVYNGTVQDYFDMDDNANDGTNKLRVEAPLPLIPLDLINCIHMINYLVDITTPKIDPSNDIISFCKFIYSHLKPGGAIYIAHLDVLNLFNFNDADEDNDYNAETYQKIQQITSARNSLLYEGNIIDHLHSSELNVCEVDYDSDDTMENSRKRKIKTIPKFNSYKLPSSLFSKSLADMSVLLLIDQLPKVKNDDRKFDIRLLENILEQVKEVAMTPVGEGKKKKFGLERGTRGGEIVWKIDIPLIISIIRKEKVHI</sequence>
<accession>A0A2I1DRG2</accession>
<dbReference type="SUPFAM" id="SSF53335">
    <property type="entry name" value="S-adenosyl-L-methionine-dependent methyltransferases"/>
    <property type="match status" value="1"/>
</dbReference>
<evidence type="ECO:0000313" key="1">
    <source>
        <dbReference type="EMBL" id="CAB5340503.1"/>
    </source>
</evidence>
<protein>
    <submittedName>
        <fullName evidence="1">Uncharacterized protein</fullName>
    </submittedName>
</protein>
<name>A0A2I1DRG2_9GLOM</name>
<gene>
    <name evidence="1" type="ORF">CHRIB12_LOCUS3608</name>
</gene>
<dbReference type="Gene3D" id="3.40.50.150">
    <property type="entry name" value="Vaccinia Virus protein VP39"/>
    <property type="match status" value="1"/>
</dbReference>
<dbReference type="VEuPathDB" id="FungiDB:RhiirFUN_024751"/>
<organism evidence="1 2">
    <name type="scientific">Rhizophagus irregularis</name>
    <dbReference type="NCBI Taxonomy" id="588596"/>
    <lineage>
        <taxon>Eukaryota</taxon>
        <taxon>Fungi</taxon>
        <taxon>Fungi incertae sedis</taxon>
        <taxon>Mucoromycota</taxon>
        <taxon>Glomeromycotina</taxon>
        <taxon>Glomeromycetes</taxon>
        <taxon>Glomerales</taxon>
        <taxon>Glomeraceae</taxon>
        <taxon>Rhizophagus</taxon>
    </lineage>
</organism>
<dbReference type="VEuPathDB" id="FungiDB:FUN_025394"/>
<proteinExistence type="predicted"/>